<evidence type="ECO:0000256" key="2">
    <source>
        <dbReference type="ARBA" id="ARBA00022450"/>
    </source>
</evidence>
<dbReference type="PROSITE" id="PS52019">
    <property type="entry name" value="PKS_MFAS_DH"/>
    <property type="match status" value="1"/>
</dbReference>
<feature type="region of interest" description="C-terminal hotdog fold" evidence="5">
    <location>
        <begin position="1083"/>
        <end position="1217"/>
    </location>
</feature>
<evidence type="ECO:0000256" key="3">
    <source>
        <dbReference type="ARBA" id="ARBA00022553"/>
    </source>
</evidence>
<organism evidence="8 9">
    <name type="scientific">Stenotrophobium rhamnosiphilum</name>
    <dbReference type="NCBI Taxonomy" id="2029166"/>
    <lineage>
        <taxon>Bacteria</taxon>
        <taxon>Pseudomonadati</taxon>
        <taxon>Pseudomonadota</taxon>
        <taxon>Gammaproteobacteria</taxon>
        <taxon>Nevskiales</taxon>
        <taxon>Nevskiaceae</taxon>
        <taxon>Stenotrophobium</taxon>
    </lineage>
</organism>
<accession>A0A2T5MKC7</accession>
<protein>
    <submittedName>
        <fullName evidence="8">Beta-ketoacyl synthase</fullName>
    </submittedName>
</protein>
<dbReference type="InterPro" id="IPR016035">
    <property type="entry name" value="Acyl_Trfase/lysoPLipase"/>
</dbReference>
<dbReference type="InterPro" id="IPR014043">
    <property type="entry name" value="Acyl_transferase_dom"/>
</dbReference>
<feature type="domain" description="PKS/mFAS DH" evidence="7">
    <location>
        <begin position="942"/>
        <end position="1217"/>
    </location>
</feature>
<dbReference type="CDD" id="cd00833">
    <property type="entry name" value="PKS"/>
    <property type="match status" value="1"/>
</dbReference>
<feature type="active site" description="Proton donor; for dehydratase activity" evidence="5">
    <location>
        <position position="1132"/>
    </location>
</feature>
<dbReference type="Pfam" id="PF00698">
    <property type="entry name" value="Acyl_transf_1"/>
    <property type="match status" value="1"/>
</dbReference>
<dbReference type="GO" id="GO:0071770">
    <property type="term" value="P:DIM/DIP cell wall layer assembly"/>
    <property type="evidence" value="ECO:0007669"/>
    <property type="project" value="TreeGrafter"/>
</dbReference>
<dbReference type="PROSITE" id="PS52004">
    <property type="entry name" value="KS3_2"/>
    <property type="match status" value="1"/>
</dbReference>
<dbReference type="Pfam" id="PF01648">
    <property type="entry name" value="ACPS"/>
    <property type="match status" value="1"/>
</dbReference>
<feature type="region of interest" description="N-terminal hotdog fold" evidence="5">
    <location>
        <begin position="942"/>
        <end position="1064"/>
    </location>
</feature>
<dbReference type="InterPro" id="IPR049551">
    <property type="entry name" value="PKS_DH_C"/>
</dbReference>
<dbReference type="GO" id="GO:0004315">
    <property type="term" value="F:3-oxoacyl-[acyl-carrier-protein] synthase activity"/>
    <property type="evidence" value="ECO:0007669"/>
    <property type="project" value="InterPro"/>
</dbReference>
<dbReference type="InterPro" id="IPR032821">
    <property type="entry name" value="PKS_assoc"/>
</dbReference>
<sequence>MSRIAIIGLSCLFPGAPDLGRFWRNIVDGVDAISEVPASRWDASFYDPESKAIDRFYCKRGGFVDAYADFDPLLFGVMPKATESIEPDQLLTLKVGYEALRDAGYEHKEFARERTGVIIGRGNYVGAGVLRLEQHVRLLPQILQTLKDLFPDLGADALAAVRSRLEQQFAYYGPDVAAGMIPNLLASRLANRLDLHGPAYTLDAACASSLIAVEQGCAALQRGETDLMLVGGAHLTHDLTFWATFCQLGALSRSGTIRPLSEDADGILAGEGVGMAVLKRLDDALADGDRIYAVIEGAGSSSDGRSASLVAPSVSGQRIALDKAWANVPFGRDEIGLLEAHGTGTPTGDGIELETMGEFFGPHERVTPRAVIGSVKSMIGHAMPASGMASLIKTALSVYHGVLPPTLHCDKPHPKMAATRFRTIGRSEPWTLPREQRVAALNAFGFGGINAHVVLRGLPQTAALPVAHSPLATVLMLSADTPEELLLRLDKGENDVNPRDARCRLIVLAPDLKKLATARKVVSAGKPWQGRQQIWFSPSGLIGAGGKIAFVFPGVDSTFQPQADDLASYFGKPLPPHCEPQDPSQSLSRVVVGLMGFNRYLFDRLTELGIHAQAYAGHSVGEWSAMLCSGMMDQALSDRTNAGIDFDAVKFPDVQFLAAACDKERLREAMVGLERIAISHDNCPHQVIACGARESIAIVAERLRSAAVFVSVLPFVSGFHSPLFADHMDWYRQFFGAAELLQPSVPVWSATTAAPFPSAMSDKRQLALDHLLQAVRFRELAENLYAEGVRLFVEVGTGSLTGFISDTLSGKPHLALRSNHESRSGLAQLQQLCAALWVEGATFDLRLLLNSSAASVQDVVEPLSVSTRKLSLGVPLVRISVPLEQHLLPASFASSMPSELSSVAANDFVGTMVRDTLVDIERSGREVLALWQRHRQVPVPLTPMIATVPSIVAGATSQRLLRHLDIETTIPYVKDHELYPQRPAWPIVADRHPVVPMTMEVMLVREAVEEMLPRSKVIEVSNIQAYNWLAVSKALTVELSVEAVGTDQFDVEIIGYFKARVTVADDYPAADLLPSAALQSRRKTEVSAEELYREGWMFHGPAYQGVAVFDGIGDNGIDGTLCVPSGKGSLLDNMGQLAGYWVMEQPSDCLAMPIGVDRIRFFAPDPQPGELTNAKVRVRDLDALNCVTDHQLHNANGNLCIAIDGWRTRRYQMDKAFWVASRKLSHLQASQNVPPNVALFDDRYDTAILRDYLSRRYLSASEREIYDGLPPRRRRQWLAGRVAAKDAVRAWLQQHRGVAAVWPQEMCIDNDEFGAPKLRANVTQTVPNSLHISIAHKNLKSSTLAVAIVGEQAVGIDIEVVEERTPSFLELTFSAAEMAMFSAENTAAEYTRGWVAKEVVAKLCGTGLQGRLHDYVITARDSDCFCVNGYWVVTHALRECIVGWSLAQPAVALRAHSV</sequence>
<dbReference type="OrthoDB" id="9778690at2"/>
<dbReference type="GO" id="GO:0008897">
    <property type="term" value="F:holo-[acyl-carrier-protein] synthase activity"/>
    <property type="evidence" value="ECO:0007669"/>
    <property type="project" value="InterPro"/>
</dbReference>
<dbReference type="GO" id="GO:0004312">
    <property type="term" value="F:fatty acid synthase activity"/>
    <property type="evidence" value="ECO:0007669"/>
    <property type="project" value="TreeGrafter"/>
</dbReference>
<dbReference type="PANTHER" id="PTHR43775:SF37">
    <property type="entry name" value="SI:DKEY-61P9.11"/>
    <property type="match status" value="1"/>
</dbReference>
<evidence type="ECO:0000313" key="9">
    <source>
        <dbReference type="Proteomes" id="UP000244248"/>
    </source>
</evidence>
<evidence type="ECO:0000259" key="6">
    <source>
        <dbReference type="PROSITE" id="PS52004"/>
    </source>
</evidence>
<keyword evidence="3" id="KW-0597">Phosphoprotein</keyword>
<dbReference type="Gene3D" id="3.90.470.20">
    <property type="entry name" value="4'-phosphopantetheinyl transferase domain"/>
    <property type="match status" value="2"/>
</dbReference>
<dbReference type="InterPro" id="IPR001227">
    <property type="entry name" value="Ac_transferase_dom_sf"/>
</dbReference>
<evidence type="ECO:0000256" key="1">
    <source>
        <dbReference type="ARBA" id="ARBA00005194"/>
    </source>
</evidence>
<dbReference type="SUPFAM" id="SSF52151">
    <property type="entry name" value="FabD/lysophospholipase-like"/>
    <property type="match status" value="1"/>
</dbReference>
<dbReference type="InterPro" id="IPR008278">
    <property type="entry name" value="4-PPantetheinyl_Trfase_dom"/>
</dbReference>
<dbReference type="SUPFAM" id="SSF56214">
    <property type="entry name" value="4'-phosphopantetheinyl transferase"/>
    <property type="match status" value="2"/>
</dbReference>
<dbReference type="SMART" id="SM00827">
    <property type="entry name" value="PKS_AT"/>
    <property type="match status" value="1"/>
</dbReference>
<dbReference type="InterPro" id="IPR020841">
    <property type="entry name" value="PKS_Beta-ketoAc_synthase_dom"/>
</dbReference>
<comment type="pathway">
    <text evidence="1">Lipid metabolism; fatty acid biosynthesis.</text>
</comment>
<dbReference type="InterPro" id="IPR042104">
    <property type="entry name" value="PKS_dehydratase_sf"/>
</dbReference>
<evidence type="ECO:0000256" key="4">
    <source>
        <dbReference type="ARBA" id="ARBA00022679"/>
    </source>
</evidence>
<dbReference type="RefSeq" id="WP_107938716.1">
    <property type="nucleotide sequence ID" value="NZ_QANS01000001.1"/>
</dbReference>
<dbReference type="GO" id="GO:0005737">
    <property type="term" value="C:cytoplasm"/>
    <property type="evidence" value="ECO:0007669"/>
    <property type="project" value="TreeGrafter"/>
</dbReference>
<name>A0A2T5MKC7_9GAMM</name>
<dbReference type="InterPro" id="IPR037143">
    <property type="entry name" value="4-PPantetheinyl_Trfase_dom_sf"/>
</dbReference>
<dbReference type="InterPro" id="IPR050091">
    <property type="entry name" value="PKS_NRPS_Biosynth_Enz"/>
</dbReference>
<dbReference type="InterPro" id="IPR018201">
    <property type="entry name" value="Ketoacyl_synth_AS"/>
</dbReference>
<dbReference type="UniPathway" id="UPA00094"/>
<dbReference type="SUPFAM" id="SSF53901">
    <property type="entry name" value="Thiolase-like"/>
    <property type="match status" value="1"/>
</dbReference>
<feature type="domain" description="Ketosynthase family 3 (KS3)" evidence="6">
    <location>
        <begin position="1"/>
        <end position="457"/>
    </location>
</feature>
<dbReference type="PROSITE" id="PS00606">
    <property type="entry name" value="KS3_1"/>
    <property type="match status" value="1"/>
</dbReference>
<dbReference type="InterPro" id="IPR014031">
    <property type="entry name" value="Ketoacyl_synth_C"/>
</dbReference>
<proteinExistence type="predicted"/>
<dbReference type="Pfam" id="PF00109">
    <property type="entry name" value="ketoacyl-synt"/>
    <property type="match status" value="1"/>
</dbReference>
<reference evidence="8 9" key="1">
    <citation type="submission" date="2018-04" db="EMBL/GenBank/DDBJ databases">
        <title>Novel species isolated from glacier.</title>
        <authorList>
            <person name="Liu Q."/>
            <person name="Xin Y.-H."/>
        </authorList>
    </citation>
    <scope>NUCLEOTIDE SEQUENCE [LARGE SCALE GENOMIC DNA]</scope>
    <source>
        <strain evidence="8 9">GT1R17</strain>
    </source>
</reference>
<dbReference type="InterPro" id="IPR014030">
    <property type="entry name" value="Ketoacyl_synth_N"/>
</dbReference>
<dbReference type="Proteomes" id="UP000244248">
    <property type="component" value="Unassembled WGS sequence"/>
</dbReference>
<gene>
    <name evidence="8" type="ORF">CJD38_02525</name>
</gene>
<dbReference type="GO" id="GO:0005886">
    <property type="term" value="C:plasma membrane"/>
    <property type="evidence" value="ECO:0007669"/>
    <property type="project" value="TreeGrafter"/>
</dbReference>
<dbReference type="Gene3D" id="3.40.47.10">
    <property type="match status" value="1"/>
</dbReference>
<comment type="caution">
    <text evidence="8">The sequence shown here is derived from an EMBL/GenBank/DDBJ whole genome shotgun (WGS) entry which is preliminary data.</text>
</comment>
<evidence type="ECO:0000313" key="8">
    <source>
        <dbReference type="EMBL" id="PTU33009.1"/>
    </source>
</evidence>
<dbReference type="InterPro" id="IPR049900">
    <property type="entry name" value="PKS_mFAS_DH"/>
</dbReference>
<dbReference type="SMART" id="SM00825">
    <property type="entry name" value="PKS_KS"/>
    <property type="match status" value="1"/>
</dbReference>
<evidence type="ECO:0000256" key="5">
    <source>
        <dbReference type="PROSITE-ProRule" id="PRU01363"/>
    </source>
</evidence>
<dbReference type="Gene3D" id="3.10.129.110">
    <property type="entry name" value="Polyketide synthase dehydratase"/>
    <property type="match status" value="1"/>
</dbReference>
<feature type="active site" description="Proton acceptor; for dehydratase activity" evidence="5">
    <location>
        <position position="976"/>
    </location>
</feature>
<dbReference type="PANTHER" id="PTHR43775">
    <property type="entry name" value="FATTY ACID SYNTHASE"/>
    <property type="match status" value="1"/>
</dbReference>
<evidence type="ECO:0000259" key="7">
    <source>
        <dbReference type="PROSITE" id="PS52019"/>
    </source>
</evidence>
<keyword evidence="2" id="KW-0596">Phosphopantetheine</keyword>
<dbReference type="EMBL" id="QANS01000001">
    <property type="protein sequence ID" value="PTU33009.1"/>
    <property type="molecule type" value="Genomic_DNA"/>
</dbReference>
<dbReference type="GO" id="GO:0006633">
    <property type="term" value="P:fatty acid biosynthetic process"/>
    <property type="evidence" value="ECO:0007669"/>
    <property type="project" value="UniProtKB-UniPathway"/>
</dbReference>
<keyword evidence="4" id="KW-0808">Transferase</keyword>
<dbReference type="Gene3D" id="3.40.366.10">
    <property type="entry name" value="Malonyl-Coenzyme A Acyl Carrier Protein, domain 2"/>
    <property type="match status" value="1"/>
</dbReference>
<dbReference type="GO" id="GO:0000287">
    <property type="term" value="F:magnesium ion binding"/>
    <property type="evidence" value="ECO:0007669"/>
    <property type="project" value="InterPro"/>
</dbReference>
<dbReference type="Pfam" id="PF14765">
    <property type="entry name" value="PS-DH"/>
    <property type="match status" value="1"/>
</dbReference>
<dbReference type="Pfam" id="PF02801">
    <property type="entry name" value="Ketoacyl-synt_C"/>
    <property type="match status" value="1"/>
</dbReference>
<keyword evidence="9" id="KW-1185">Reference proteome</keyword>
<dbReference type="InterPro" id="IPR016039">
    <property type="entry name" value="Thiolase-like"/>
</dbReference>
<dbReference type="Pfam" id="PF16197">
    <property type="entry name" value="KAsynt_C_assoc"/>
    <property type="match status" value="1"/>
</dbReference>